<gene>
    <name evidence="8" type="ORF">FQ154_07105</name>
</gene>
<keyword evidence="5" id="KW-0460">Magnesium</keyword>
<dbReference type="GO" id="GO:0046872">
    <property type="term" value="F:metal ion binding"/>
    <property type="evidence" value="ECO:0007669"/>
    <property type="project" value="UniProtKB-KW"/>
</dbReference>
<proteinExistence type="inferred from homology"/>
<protein>
    <submittedName>
        <fullName evidence="8">Polyprenyl synthetase family protein</fullName>
    </submittedName>
</protein>
<dbReference type="GO" id="GO:0004659">
    <property type="term" value="F:prenyltransferase activity"/>
    <property type="evidence" value="ECO:0007669"/>
    <property type="project" value="InterPro"/>
</dbReference>
<dbReference type="OrthoDB" id="4497239at2"/>
<comment type="caution">
    <text evidence="8">The sequence shown here is derived from an EMBL/GenBank/DDBJ whole genome shotgun (WGS) entry which is preliminary data.</text>
</comment>
<name>A0A5B0EJH8_9MICC</name>
<evidence type="ECO:0000256" key="1">
    <source>
        <dbReference type="ARBA" id="ARBA00001946"/>
    </source>
</evidence>
<dbReference type="SUPFAM" id="SSF48576">
    <property type="entry name" value="Terpenoid synthases"/>
    <property type="match status" value="1"/>
</dbReference>
<dbReference type="PROSITE" id="PS00444">
    <property type="entry name" value="POLYPRENYL_SYNTHASE_2"/>
    <property type="match status" value="1"/>
</dbReference>
<dbReference type="PANTHER" id="PTHR12001:SF85">
    <property type="entry name" value="SHORT CHAIN ISOPRENYL DIPHOSPHATE SYNTHASE"/>
    <property type="match status" value="1"/>
</dbReference>
<comment type="cofactor">
    <cofactor evidence="1">
        <name>Mg(2+)</name>
        <dbReference type="ChEBI" id="CHEBI:18420"/>
    </cofactor>
</comment>
<accession>A0A5B0EJH8</accession>
<feature type="compositionally biased region" description="Polar residues" evidence="7">
    <location>
        <begin position="1"/>
        <end position="10"/>
    </location>
</feature>
<evidence type="ECO:0000256" key="7">
    <source>
        <dbReference type="SAM" id="MobiDB-lite"/>
    </source>
</evidence>
<evidence type="ECO:0000256" key="6">
    <source>
        <dbReference type="RuleBase" id="RU004466"/>
    </source>
</evidence>
<dbReference type="PANTHER" id="PTHR12001">
    <property type="entry name" value="GERANYLGERANYL PYROPHOSPHATE SYNTHASE"/>
    <property type="match status" value="1"/>
</dbReference>
<dbReference type="CDD" id="cd00685">
    <property type="entry name" value="Trans_IPPS_HT"/>
    <property type="match status" value="1"/>
</dbReference>
<keyword evidence="3 6" id="KW-0808">Transferase</keyword>
<dbReference type="InterPro" id="IPR000092">
    <property type="entry name" value="Polyprenyl_synt"/>
</dbReference>
<dbReference type="SFLD" id="SFLDS00005">
    <property type="entry name" value="Isoprenoid_Synthase_Type_I"/>
    <property type="match status" value="1"/>
</dbReference>
<dbReference type="GO" id="GO:0008299">
    <property type="term" value="P:isoprenoid biosynthetic process"/>
    <property type="evidence" value="ECO:0007669"/>
    <property type="project" value="InterPro"/>
</dbReference>
<evidence type="ECO:0000256" key="4">
    <source>
        <dbReference type="ARBA" id="ARBA00022723"/>
    </source>
</evidence>
<comment type="similarity">
    <text evidence="2 6">Belongs to the FPP/GGPP synthase family.</text>
</comment>
<reference evidence="8 9" key="1">
    <citation type="submission" date="2019-07" db="EMBL/GenBank/DDBJ databases">
        <title>Analysis of the biochemical properties, biological activity and biotechnological potential of siderophores and biosurfactants produced by Antarctic psychrotolerant bacteria.</title>
        <authorList>
            <person name="Styczynski M."/>
            <person name="Krucon T."/>
            <person name="Decewicz P."/>
            <person name="Dziewit L."/>
        </authorList>
    </citation>
    <scope>NUCLEOTIDE SEQUENCE [LARGE SCALE GENOMIC DNA]</scope>
    <source>
        <strain evidence="8 9">ANT_H27</strain>
    </source>
</reference>
<dbReference type="Gene3D" id="1.10.600.10">
    <property type="entry name" value="Farnesyl Diphosphate Synthase"/>
    <property type="match status" value="1"/>
</dbReference>
<evidence type="ECO:0000256" key="2">
    <source>
        <dbReference type="ARBA" id="ARBA00006706"/>
    </source>
</evidence>
<dbReference type="Proteomes" id="UP000323856">
    <property type="component" value="Unassembled WGS sequence"/>
</dbReference>
<dbReference type="InterPro" id="IPR033749">
    <property type="entry name" value="Polyprenyl_synt_CS"/>
</dbReference>
<dbReference type="InterPro" id="IPR008949">
    <property type="entry name" value="Isoprenoid_synthase_dom_sf"/>
</dbReference>
<keyword evidence="4" id="KW-0479">Metal-binding</keyword>
<dbReference type="EMBL" id="VOBL01000005">
    <property type="protein sequence ID" value="KAA0978011.1"/>
    <property type="molecule type" value="Genomic_DNA"/>
</dbReference>
<evidence type="ECO:0000256" key="3">
    <source>
        <dbReference type="ARBA" id="ARBA00022679"/>
    </source>
</evidence>
<organism evidence="8 9">
    <name type="scientific">Paeniglutamicibacter gangotriensis</name>
    <dbReference type="NCBI Taxonomy" id="254787"/>
    <lineage>
        <taxon>Bacteria</taxon>
        <taxon>Bacillati</taxon>
        <taxon>Actinomycetota</taxon>
        <taxon>Actinomycetes</taxon>
        <taxon>Micrococcales</taxon>
        <taxon>Micrococcaceae</taxon>
        <taxon>Paeniglutamicibacter</taxon>
    </lineage>
</organism>
<dbReference type="PROSITE" id="PS00723">
    <property type="entry name" value="POLYPRENYL_SYNTHASE_1"/>
    <property type="match status" value="1"/>
</dbReference>
<evidence type="ECO:0000256" key="5">
    <source>
        <dbReference type="ARBA" id="ARBA00022842"/>
    </source>
</evidence>
<dbReference type="Pfam" id="PF00348">
    <property type="entry name" value="polyprenyl_synt"/>
    <property type="match status" value="1"/>
</dbReference>
<evidence type="ECO:0000313" key="8">
    <source>
        <dbReference type="EMBL" id="KAA0978011.1"/>
    </source>
</evidence>
<feature type="region of interest" description="Disordered" evidence="7">
    <location>
        <begin position="1"/>
        <end position="21"/>
    </location>
</feature>
<sequence>MSQPTRSATQGHGVPAGAKPPETTVAVRNELQAIISRQQESATEYSPATGIMWERIGSALGGGKLTRPQLVMLGFEAFGGTDTRNAVLLGCAFELLHGSLLMHDDMIDRDFVRRGKPTLSALYRDEALAMGRNMRDAEHAGHSAAVIAGDLLLSTAIRLSVTAASSCASAEAIIDSFQRCIHHAGAGELEDLLYSLNDSPAKVQEVLRMEELKTAGYSFQVPLETGALLAGASLEQAAAIGGIGSQLGVAYQLIDDVLGTFGDPGVTGKSIESDLREGKSTILTALASTTPAFSANLQLFREQRVDIDTVRQSLEHTGAESLARQLADELCNSATQAALGMRLPPRATESIEGFASLILRRGA</sequence>
<dbReference type="AlphaFoldDB" id="A0A5B0EJH8"/>
<dbReference type="RefSeq" id="WP_149619158.1">
    <property type="nucleotide sequence ID" value="NZ_JBITUG010000006.1"/>
</dbReference>
<evidence type="ECO:0000313" key="9">
    <source>
        <dbReference type="Proteomes" id="UP000323856"/>
    </source>
</evidence>